<evidence type="ECO:0000259" key="7">
    <source>
        <dbReference type="Pfam" id="PF15982"/>
    </source>
</evidence>
<feature type="transmembrane region" description="Helical" evidence="6">
    <location>
        <begin position="104"/>
        <end position="123"/>
    </location>
</feature>
<feature type="transmembrane region" description="Helical" evidence="6">
    <location>
        <begin position="74"/>
        <end position="92"/>
    </location>
</feature>
<comment type="similarity">
    <text evidence="2">Belongs to the TMEM135 family.</text>
</comment>
<comment type="subcellular location">
    <subcellularLocation>
        <location evidence="1">Endomembrane system</location>
        <topology evidence="1">Multi-pass membrane protein</topology>
    </subcellularLocation>
</comment>
<sequence length="322" mass="36830">MVEASKLWFEAACSTCKCHELIHPWTYRCSDATRTMLISCIKGSYKFYAMVYLIQILMRGKKLGKKEMLEQFKLYLKSGVFGLTVGSSFVTLNCIFRKLFFSEFSYYNTVLLPCTVSGLAVYCEPPYRRVMVLNLFVNLVFEYWVRTLEMKGWLRRSPGKETLVFMLGSALFFYLMRLDRDNNKRTPLFWFFTPPRVSKEVASSVLTMSAHGKDSAMYAIPAGFLSGLAFRASPSLPISLAPVTSSLQILGSWGYQKGMIPENWPLVEILYCLCQGLLFHARVMHEDVCPRYIINLMHTVTSSKADEIQSAFIKKMLKYASG</sequence>
<dbReference type="EMBL" id="LR824542">
    <property type="protein sequence ID" value="CAH1635802.1"/>
    <property type="molecule type" value="Genomic_DNA"/>
</dbReference>
<protein>
    <recommendedName>
        <fullName evidence="7">Transmembrane protein 135 N-terminal domain-containing protein</fullName>
    </recommendedName>
</protein>
<dbReference type="Pfam" id="PF15982">
    <property type="entry name" value="TMEM135_C_rich"/>
    <property type="match status" value="1"/>
</dbReference>
<dbReference type="AlphaFoldDB" id="A0A9P0HXJ0"/>
<dbReference type="Proteomes" id="UP001153321">
    <property type="component" value="Chromosome 11"/>
</dbReference>
<organism evidence="8 9">
    <name type="scientific">Spodoptera littoralis</name>
    <name type="common">Egyptian cotton leafworm</name>
    <dbReference type="NCBI Taxonomy" id="7109"/>
    <lineage>
        <taxon>Eukaryota</taxon>
        <taxon>Metazoa</taxon>
        <taxon>Ecdysozoa</taxon>
        <taxon>Arthropoda</taxon>
        <taxon>Hexapoda</taxon>
        <taxon>Insecta</taxon>
        <taxon>Pterygota</taxon>
        <taxon>Neoptera</taxon>
        <taxon>Endopterygota</taxon>
        <taxon>Lepidoptera</taxon>
        <taxon>Glossata</taxon>
        <taxon>Ditrysia</taxon>
        <taxon>Noctuoidea</taxon>
        <taxon>Noctuidae</taxon>
        <taxon>Amphipyrinae</taxon>
        <taxon>Spodoptera</taxon>
    </lineage>
</organism>
<evidence type="ECO:0000313" key="9">
    <source>
        <dbReference type="Proteomes" id="UP001153321"/>
    </source>
</evidence>
<dbReference type="InterPro" id="IPR026749">
    <property type="entry name" value="Tmem135"/>
</dbReference>
<gene>
    <name evidence="8" type="ORF">SPLIT_LOCUS1164</name>
</gene>
<keyword evidence="3 6" id="KW-0812">Transmembrane</keyword>
<evidence type="ECO:0000256" key="3">
    <source>
        <dbReference type="ARBA" id="ARBA00022692"/>
    </source>
</evidence>
<evidence type="ECO:0000256" key="2">
    <source>
        <dbReference type="ARBA" id="ARBA00008924"/>
    </source>
</evidence>
<evidence type="ECO:0000313" key="8">
    <source>
        <dbReference type="EMBL" id="CAH1635802.1"/>
    </source>
</evidence>
<evidence type="ECO:0000256" key="6">
    <source>
        <dbReference type="SAM" id="Phobius"/>
    </source>
</evidence>
<keyword evidence="4 6" id="KW-1133">Transmembrane helix</keyword>
<evidence type="ECO:0000256" key="1">
    <source>
        <dbReference type="ARBA" id="ARBA00004127"/>
    </source>
</evidence>
<reference evidence="8" key="1">
    <citation type="submission" date="2022-02" db="EMBL/GenBank/DDBJ databases">
        <authorList>
            <person name="King R."/>
        </authorList>
    </citation>
    <scope>NUCLEOTIDE SEQUENCE</scope>
</reference>
<name>A0A9P0HXJ0_SPOLI</name>
<feature type="transmembrane region" description="Helical" evidence="6">
    <location>
        <begin position="130"/>
        <end position="146"/>
    </location>
</feature>
<evidence type="ECO:0000256" key="5">
    <source>
        <dbReference type="ARBA" id="ARBA00023136"/>
    </source>
</evidence>
<feature type="transmembrane region" description="Helical" evidence="6">
    <location>
        <begin position="35"/>
        <end position="54"/>
    </location>
</feature>
<dbReference type="InterPro" id="IPR031926">
    <property type="entry name" value="TMEM135_N"/>
</dbReference>
<proteinExistence type="inferred from homology"/>
<feature type="domain" description="Transmembrane protein 135 N-terminal" evidence="7">
    <location>
        <begin position="17"/>
        <end position="141"/>
    </location>
</feature>
<dbReference type="PANTHER" id="PTHR12459">
    <property type="entry name" value="TRANSMEMBRANE PROTEIN 135-RELATED"/>
    <property type="match status" value="1"/>
</dbReference>
<accession>A0A9P0HXJ0</accession>
<keyword evidence="5 6" id="KW-0472">Membrane</keyword>
<evidence type="ECO:0000256" key="4">
    <source>
        <dbReference type="ARBA" id="ARBA00022989"/>
    </source>
</evidence>
<dbReference type="PANTHER" id="PTHR12459:SF15">
    <property type="entry name" value="TRANSMEMBRANE PROTEIN 135"/>
    <property type="match status" value="1"/>
</dbReference>
<keyword evidence="9" id="KW-1185">Reference proteome</keyword>
<feature type="transmembrane region" description="Helical" evidence="6">
    <location>
        <begin position="158"/>
        <end position="176"/>
    </location>
</feature>
<dbReference type="GO" id="GO:0012505">
    <property type="term" value="C:endomembrane system"/>
    <property type="evidence" value="ECO:0007669"/>
    <property type="project" value="UniProtKB-SubCell"/>
</dbReference>